<evidence type="ECO:0000313" key="3">
    <source>
        <dbReference type="EMBL" id="SIS55822.1"/>
    </source>
</evidence>
<name>A0A1N7K2J8_9PROT</name>
<reference evidence="3 4" key="1">
    <citation type="submission" date="2017-01" db="EMBL/GenBank/DDBJ databases">
        <authorList>
            <person name="Mah S.A."/>
            <person name="Swanson W.J."/>
            <person name="Moy G.W."/>
            <person name="Vacquier V.D."/>
        </authorList>
    </citation>
    <scope>NUCLEOTIDE SEQUENCE [LARGE SCALE GENOMIC DNA]</scope>
    <source>
        <strain evidence="3 4">DSM 11589</strain>
    </source>
</reference>
<evidence type="ECO:0000256" key="2">
    <source>
        <dbReference type="SAM" id="SignalP"/>
    </source>
</evidence>
<sequence length="259" mass="27618">MTRRALPLALVLMLAGGTAVHAADVRLSYELNVGGMTAATAELRFIPDGQGDSGYHLISDLRTVGLAAVVVPFTSRAESLGQQVGTQIIPQQYQSDNLWRGVPRLVQLAYQPDSPPARVTVPTPAEEGRAPVSDDDASTSLDPLAATFALLHDQAAHPVSSQLVFDGRRLYRLGLKDCTARRIDLPVYKGDGWGCQITYRRLGGRADEAMFQLQGDEQQASLLLAPVGTFGSPVAVPLRVEVDTLNFGGLVVLLTSGAS</sequence>
<dbReference type="OrthoDB" id="7630100at2"/>
<protein>
    <recommendedName>
        <fullName evidence="5">DUF3108 domain-containing protein</fullName>
    </recommendedName>
</protein>
<dbReference type="Pfam" id="PF11306">
    <property type="entry name" value="DUF3108"/>
    <property type="match status" value="1"/>
</dbReference>
<dbReference type="AlphaFoldDB" id="A0A1N7K2J8"/>
<dbReference type="RefSeq" id="WP_139332795.1">
    <property type="nucleotide sequence ID" value="NZ_FTOA01000002.1"/>
</dbReference>
<dbReference type="STRING" id="80876.SAMN05421779_102578"/>
<proteinExistence type="predicted"/>
<keyword evidence="2" id="KW-0732">Signal</keyword>
<organism evidence="3 4">
    <name type="scientific">Insolitispirillum peregrinum</name>
    <dbReference type="NCBI Taxonomy" id="80876"/>
    <lineage>
        <taxon>Bacteria</taxon>
        <taxon>Pseudomonadati</taxon>
        <taxon>Pseudomonadota</taxon>
        <taxon>Alphaproteobacteria</taxon>
        <taxon>Rhodospirillales</taxon>
        <taxon>Novispirillaceae</taxon>
        <taxon>Insolitispirillum</taxon>
    </lineage>
</organism>
<evidence type="ECO:0000256" key="1">
    <source>
        <dbReference type="SAM" id="MobiDB-lite"/>
    </source>
</evidence>
<accession>A0A1N7K2J8</accession>
<dbReference type="Proteomes" id="UP000185678">
    <property type="component" value="Unassembled WGS sequence"/>
</dbReference>
<evidence type="ECO:0008006" key="5">
    <source>
        <dbReference type="Google" id="ProtNLM"/>
    </source>
</evidence>
<keyword evidence="4" id="KW-1185">Reference proteome</keyword>
<feature type="region of interest" description="Disordered" evidence="1">
    <location>
        <begin position="113"/>
        <end position="138"/>
    </location>
</feature>
<feature type="signal peptide" evidence="2">
    <location>
        <begin position="1"/>
        <end position="22"/>
    </location>
</feature>
<dbReference type="InterPro" id="IPR021457">
    <property type="entry name" value="DUF3108"/>
</dbReference>
<dbReference type="EMBL" id="FTOA01000002">
    <property type="protein sequence ID" value="SIS55822.1"/>
    <property type="molecule type" value="Genomic_DNA"/>
</dbReference>
<evidence type="ECO:0000313" key="4">
    <source>
        <dbReference type="Proteomes" id="UP000185678"/>
    </source>
</evidence>
<gene>
    <name evidence="3" type="ORF">SAMN05421779_102578</name>
</gene>
<feature type="chain" id="PRO_5012433188" description="DUF3108 domain-containing protein" evidence="2">
    <location>
        <begin position="23"/>
        <end position="259"/>
    </location>
</feature>